<comment type="caution">
    <text evidence="1">The sequence shown here is derived from an EMBL/GenBank/DDBJ whole genome shotgun (WGS) entry which is preliminary data.</text>
</comment>
<dbReference type="GO" id="GO:0043937">
    <property type="term" value="P:regulation of sporulation"/>
    <property type="evidence" value="ECO:0007669"/>
    <property type="project" value="InterPro"/>
</dbReference>
<dbReference type="EMBL" id="LZZM01000193">
    <property type="protein sequence ID" value="OOM74824.1"/>
    <property type="molecule type" value="Genomic_DNA"/>
</dbReference>
<evidence type="ECO:0000313" key="2">
    <source>
        <dbReference type="Proteomes" id="UP000190890"/>
    </source>
</evidence>
<dbReference type="InterPro" id="IPR018540">
    <property type="entry name" value="Spo0E-like"/>
</dbReference>
<dbReference type="AlphaFoldDB" id="A0A1S8TB38"/>
<dbReference type="Proteomes" id="UP000190890">
    <property type="component" value="Unassembled WGS sequence"/>
</dbReference>
<dbReference type="GO" id="GO:0046983">
    <property type="term" value="F:protein dimerization activity"/>
    <property type="evidence" value="ECO:0007669"/>
    <property type="project" value="InterPro"/>
</dbReference>
<name>A0A1S8TB38_9CLOT</name>
<organism evidence="1 2">
    <name type="scientific">Clostridium puniceum</name>
    <dbReference type="NCBI Taxonomy" id="29367"/>
    <lineage>
        <taxon>Bacteria</taxon>
        <taxon>Bacillati</taxon>
        <taxon>Bacillota</taxon>
        <taxon>Clostridia</taxon>
        <taxon>Eubacteriales</taxon>
        <taxon>Clostridiaceae</taxon>
        <taxon>Clostridium</taxon>
    </lineage>
</organism>
<dbReference type="InterPro" id="IPR037208">
    <property type="entry name" value="Spo0E-like_sf"/>
</dbReference>
<dbReference type="RefSeq" id="WP_077848662.1">
    <property type="nucleotide sequence ID" value="NZ_LZZM01000193.1"/>
</dbReference>
<evidence type="ECO:0000313" key="1">
    <source>
        <dbReference type="EMBL" id="OOM74824.1"/>
    </source>
</evidence>
<protein>
    <submittedName>
        <fullName evidence="1">Spo0E like sporulation regulatory protein</fullName>
    </submittedName>
</protein>
<sequence>MGSVKNINKKICDMRQSLQDLINEKPSLLDPEVIIASQELDEALNEYNNLLNKVDK</sequence>
<reference evidence="1 2" key="1">
    <citation type="submission" date="2016-05" db="EMBL/GenBank/DDBJ databases">
        <title>Microbial solvent formation.</title>
        <authorList>
            <person name="Poehlein A."/>
            <person name="Montoya Solano J.D."/>
            <person name="Flitsch S."/>
            <person name="Krabben P."/>
            <person name="Duerre P."/>
            <person name="Daniel R."/>
        </authorList>
    </citation>
    <scope>NUCLEOTIDE SEQUENCE [LARGE SCALE GENOMIC DNA]</scope>
    <source>
        <strain evidence="1 2">DSM 2619</strain>
    </source>
</reference>
<accession>A0A1S8TB38</accession>
<dbReference type="OrthoDB" id="1937171at2"/>
<dbReference type="InterPro" id="IPR036638">
    <property type="entry name" value="HLH_DNA-bd_sf"/>
</dbReference>
<gene>
    <name evidence="1" type="ORF">CLPUN_36520</name>
</gene>
<keyword evidence="2" id="KW-1185">Reference proteome</keyword>
<dbReference type="SUPFAM" id="SSF140500">
    <property type="entry name" value="BAS1536-like"/>
    <property type="match status" value="1"/>
</dbReference>
<proteinExistence type="predicted"/>
<dbReference type="Gene3D" id="4.10.280.10">
    <property type="entry name" value="Helix-loop-helix DNA-binding domain"/>
    <property type="match status" value="1"/>
</dbReference>
<dbReference type="Pfam" id="PF09388">
    <property type="entry name" value="SpoOE-like"/>
    <property type="match status" value="1"/>
</dbReference>